<keyword evidence="2" id="KW-1133">Transmembrane helix</keyword>
<dbReference type="AlphaFoldDB" id="A0A162XJ06"/>
<dbReference type="EMBL" id="KV440977">
    <property type="protein sequence ID" value="OAD75215.1"/>
    <property type="molecule type" value="Genomic_DNA"/>
</dbReference>
<protein>
    <submittedName>
        <fullName evidence="3">Uncharacterized protein</fullName>
    </submittedName>
</protein>
<evidence type="ECO:0000256" key="2">
    <source>
        <dbReference type="SAM" id="Phobius"/>
    </source>
</evidence>
<dbReference type="Proteomes" id="UP000077315">
    <property type="component" value="Unassembled WGS sequence"/>
</dbReference>
<dbReference type="GeneID" id="29000128"/>
<evidence type="ECO:0000313" key="3">
    <source>
        <dbReference type="EMBL" id="OAD75215.1"/>
    </source>
</evidence>
<feature type="transmembrane region" description="Helical" evidence="2">
    <location>
        <begin position="194"/>
        <end position="218"/>
    </location>
</feature>
<feature type="region of interest" description="Disordered" evidence="1">
    <location>
        <begin position="325"/>
        <end position="353"/>
    </location>
</feature>
<dbReference type="OrthoDB" id="5597503at2759"/>
<keyword evidence="4" id="KW-1185">Reference proteome</keyword>
<proteinExistence type="predicted"/>
<dbReference type="InParanoid" id="A0A162XJ06"/>
<sequence length="353" mass="39793">MPVLLNNYQIATTVIQGANLLICSELILSSLTHNKNNKLHIRICKFILGITMLVKTCLFLAMKSGIQNLKCDVIGRIADVLYHTSMVAGAVVLLSRVQTISPEHWKKWTKYFAILVFLFRVAIGIADSAHVHISTRDNNVCIYADEFTWGALYTFLDTAIDLYATLMISFILITHIRRIHSLHTPASSSIYFAVLYHNVGRTFLLTVANLISAIFILSQIDTDLIIFIWTATNFLFVLLIGFDTDVTRSIRVLQKKYTEISNKHSSEERGSSFFSRAKSYIPSGSNEPQSVPPAHVTNSYYSIHGIELENTSNETRSRTQQNFTNTYISNRNDDDKSYTPPQSSPESRVNGLP</sequence>
<evidence type="ECO:0000313" key="4">
    <source>
        <dbReference type="Proteomes" id="UP000077315"/>
    </source>
</evidence>
<feature type="transmembrane region" description="Helical" evidence="2">
    <location>
        <begin position="151"/>
        <end position="173"/>
    </location>
</feature>
<evidence type="ECO:0000256" key="1">
    <source>
        <dbReference type="SAM" id="MobiDB-lite"/>
    </source>
</evidence>
<feature type="transmembrane region" description="Helical" evidence="2">
    <location>
        <begin position="12"/>
        <end position="31"/>
    </location>
</feature>
<feature type="transmembrane region" description="Helical" evidence="2">
    <location>
        <begin position="224"/>
        <end position="242"/>
    </location>
</feature>
<feature type="transmembrane region" description="Helical" evidence="2">
    <location>
        <begin position="43"/>
        <end position="61"/>
    </location>
</feature>
<accession>A0A162XJ06</accession>
<dbReference type="RefSeq" id="XP_018293255.1">
    <property type="nucleotide sequence ID" value="XM_018439222.1"/>
</dbReference>
<dbReference type="VEuPathDB" id="FungiDB:PHYBLDRAFT_186325"/>
<feature type="transmembrane region" description="Helical" evidence="2">
    <location>
        <begin position="81"/>
        <end position="99"/>
    </location>
</feature>
<feature type="transmembrane region" description="Helical" evidence="2">
    <location>
        <begin position="111"/>
        <end position="131"/>
    </location>
</feature>
<organism evidence="3 4">
    <name type="scientific">Phycomyces blakesleeanus (strain ATCC 8743b / DSM 1359 / FGSC 10004 / NBRC 33097 / NRRL 1555)</name>
    <dbReference type="NCBI Taxonomy" id="763407"/>
    <lineage>
        <taxon>Eukaryota</taxon>
        <taxon>Fungi</taxon>
        <taxon>Fungi incertae sedis</taxon>
        <taxon>Mucoromycota</taxon>
        <taxon>Mucoromycotina</taxon>
        <taxon>Mucoromycetes</taxon>
        <taxon>Mucorales</taxon>
        <taxon>Phycomycetaceae</taxon>
        <taxon>Phycomyces</taxon>
    </lineage>
</organism>
<gene>
    <name evidence="3" type="ORF">PHYBLDRAFT_186325</name>
</gene>
<reference evidence="4" key="1">
    <citation type="submission" date="2015-06" db="EMBL/GenBank/DDBJ databases">
        <title>Expansion of signal transduction pathways in fungi by whole-genome duplication.</title>
        <authorList>
            <consortium name="DOE Joint Genome Institute"/>
            <person name="Corrochano L.M."/>
            <person name="Kuo A."/>
            <person name="Marcet-Houben M."/>
            <person name="Polaino S."/>
            <person name="Salamov A."/>
            <person name="Villalobos J.M."/>
            <person name="Alvarez M.I."/>
            <person name="Avalos J."/>
            <person name="Benito E.P."/>
            <person name="Benoit I."/>
            <person name="Burger G."/>
            <person name="Camino L.P."/>
            <person name="Canovas D."/>
            <person name="Cerda-Olmedo E."/>
            <person name="Cheng J.-F."/>
            <person name="Dominguez A."/>
            <person name="Elias M."/>
            <person name="Eslava A.P."/>
            <person name="Glaser F."/>
            <person name="Grimwood J."/>
            <person name="Gutierrez G."/>
            <person name="Heitman J."/>
            <person name="Henrissat B."/>
            <person name="Iturriaga E.A."/>
            <person name="Lang B.F."/>
            <person name="Lavin J.L."/>
            <person name="Lee S."/>
            <person name="Li W."/>
            <person name="Lindquist E."/>
            <person name="Lopez-Garcia S."/>
            <person name="Luque E.M."/>
            <person name="Marcos A.T."/>
            <person name="Martin J."/>
            <person name="McCluskey K."/>
            <person name="Medina H.R."/>
            <person name="Miralles-Duran A."/>
            <person name="Miyazaki A."/>
            <person name="Munoz-Torres E."/>
            <person name="Oguiza J.A."/>
            <person name="Ohm R."/>
            <person name="Olmedo M."/>
            <person name="Orejas M."/>
            <person name="Ortiz-Castellanos L."/>
            <person name="Pisabarro A.G."/>
            <person name="Rodriguez-Romero J."/>
            <person name="Ruiz-Herrera J."/>
            <person name="Ruiz-Vazquez R."/>
            <person name="Sanz C."/>
            <person name="Schackwitz W."/>
            <person name="Schmutz J."/>
            <person name="Shahriari M."/>
            <person name="Shelest E."/>
            <person name="Silva-Franco F."/>
            <person name="Soanes D."/>
            <person name="Syed K."/>
            <person name="Tagua V.G."/>
            <person name="Talbot N.J."/>
            <person name="Thon M."/>
            <person name="De vries R.P."/>
            <person name="Wiebenga A."/>
            <person name="Yadav J.S."/>
            <person name="Braun E.L."/>
            <person name="Baker S."/>
            <person name="Garre V."/>
            <person name="Horwitz B."/>
            <person name="Torres-Martinez S."/>
            <person name="Idnurm A."/>
            <person name="Herrera-Estrella A."/>
            <person name="Gabaldon T."/>
            <person name="Grigoriev I.V."/>
        </authorList>
    </citation>
    <scope>NUCLEOTIDE SEQUENCE [LARGE SCALE GENOMIC DNA]</scope>
    <source>
        <strain evidence="4">NRRL 1555(-)</strain>
    </source>
</reference>
<keyword evidence="2" id="KW-0472">Membrane</keyword>
<name>A0A162XJ06_PHYB8</name>
<keyword evidence="2" id="KW-0812">Transmembrane</keyword>